<evidence type="ECO:0000259" key="6">
    <source>
        <dbReference type="PROSITE" id="PS50966"/>
    </source>
</evidence>
<evidence type="ECO:0000256" key="2">
    <source>
        <dbReference type="ARBA" id="ARBA00022771"/>
    </source>
</evidence>
<protein>
    <recommendedName>
        <fullName evidence="6">SWIM-type domain-containing protein</fullName>
    </recommendedName>
</protein>
<gene>
    <name evidence="7" type="ORF">V6N12_047613</name>
</gene>
<feature type="domain" description="SWIM-type" evidence="6">
    <location>
        <begin position="754"/>
        <end position="786"/>
    </location>
</feature>
<dbReference type="Pfam" id="PF10551">
    <property type="entry name" value="MULE"/>
    <property type="match status" value="1"/>
</dbReference>
<feature type="region of interest" description="Disordered" evidence="5">
    <location>
        <begin position="956"/>
        <end position="1010"/>
    </location>
</feature>
<dbReference type="Pfam" id="PF03108">
    <property type="entry name" value="DBD_Tnp_Mut"/>
    <property type="match status" value="1"/>
</dbReference>
<feature type="compositionally biased region" description="Low complexity" evidence="5">
    <location>
        <begin position="973"/>
        <end position="982"/>
    </location>
</feature>
<feature type="compositionally biased region" description="Basic and acidic residues" evidence="5">
    <location>
        <begin position="190"/>
        <end position="208"/>
    </location>
</feature>
<evidence type="ECO:0000256" key="3">
    <source>
        <dbReference type="ARBA" id="ARBA00022833"/>
    </source>
</evidence>
<feature type="compositionally biased region" description="Polar residues" evidence="5">
    <location>
        <begin position="995"/>
        <end position="1010"/>
    </location>
</feature>
<evidence type="ECO:0000313" key="8">
    <source>
        <dbReference type="Proteomes" id="UP001472677"/>
    </source>
</evidence>
<name>A0ABR2CV88_9ROSI</name>
<evidence type="ECO:0000313" key="7">
    <source>
        <dbReference type="EMBL" id="KAK8523080.1"/>
    </source>
</evidence>
<accession>A0ABR2CV88</accession>
<dbReference type="InterPro" id="IPR006564">
    <property type="entry name" value="Znf_PMZ"/>
</dbReference>
<dbReference type="InterPro" id="IPR001878">
    <property type="entry name" value="Znf_CCHC"/>
</dbReference>
<feature type="compositionally biased region" description="Acidic residues" evidence="5">
    <location>
        <begin position="180"/>
        <end position="189"/>
    </location>
</feature>
<keyword evidence="1" id="KW-0479">Metal-binding</keyword>
<comment type="caution">
    <text evidence="7">The sequence shown here is derived from an EMBL/GenBank/DDBJ whole genome shotgun (WGS) entry which is preliminary data.</text>
</comment>
<dbReference type="EMBL" id="JBBPBM010000043">
    <property type="protein sequence ID" value="KAK8523080.1"/>
    <property type="molecule type" value="Genomic_DNA"/>
</dbReference>
<proteinExistence type="predicted"/>
<dbReference type="Proteomes" id="UP001472677">
    <property type="component" value="Unassembled WGS sequence"/>
</dbReference>
<evidence type="ECO:0000256" key="4">
    <source>
        <dbReference type="PROSITE-ProRule" id="PRU00325"/>
    </source>
</evidence>
<dbReference type="PANTHER" id="PTHR31973:SF189">
    <property type="entry name" value="TRANSPOSASE, MUDR, PLANT, MULE TRANSPOSASE DOMAIN PROTEIN-RELATED"/>
    <property type="match status" value="1"/>
</dbReference>
<feature type="compositionally biased region" description="Basic and acidic residues" evidence="5">
    <location>
        <begin position="244"/>
        <end position="255"/>
    </location>
</feature>
<dbReference type="InterPro" id="IPR004332">
    <property type="entry name" value="Transposase_MuDR"/>
</dbReference>
<feature type="region of interest" description="Disordered" evidence="5">
    <location>
        <begin position="244"/>
        <end position="266"/>
    </location>
</feature>
<organism evidence="7 8">
    <name type="scientific">Hibiscus sabdariffa</name>
    <name type="common">roselle</name>
    <dbReference type="NCBI Taxonomy" id="183260"/>
    <lineage>
        <taxon>Eukaryota</taxon>
        <taxon>Viridiplantae</taxon>
        <taxon>Streptophyta</taxon>
        <taxon>Embryophyta</taxon>
        <taxon>Tracheophyta</taxon>
        <taxon>Spermatophyta</taxon>
        <taxon>Magnoliopsida</taxon>
        <taxon>eudicotyledons</taxon>
        <taxon>Gunneridae</taxon>
        <taxon>Pentapetalae</taxon>
        <taxon>rosids</taxon>
        <taxon>malvids</taxon>
        <taxon>Malvales</taxon>
        <taxon>Malvaceae</taxon>
        <taxon>Malvoideae</taxon>
        <taxon>Hibiscus</taxon>
    </lineage>
</organism>
<reference evidence="7 8" key="1">
    <citation type="journal article" date="2024" name="G3 (Bethesda)">
        <title>Genome assembly of Hibiscus sabdariffa L. provides insights into metabolisms of medicinal natural products.</title>
        <authorList>
            <person name="Kim T."/>
        </authorList>
    </citation>
    <scope>NUCLEOTIDE SEQUENCE [LARGE SCALE GENOMIC DNA]</scope>
    <source>
        <strain evidence="7">TK-2024</strain>
        <tissue evidence="7">Old leaves</tissue>
    </source>
</reference>
<dbReference type="Pfam" id="PF26130">
    <property type="entry name" value="PB1-like"/>
    <property type="match status" value="1"/>
</dbReference>
<dbReference type="Pfam" id="PF04434">
    <property type="entry name" value="SWIM"/>
    <property type="match status" value="1"/>
</dbReference>
<evidence type="ECO:0000256" key="5">
    <source>
        <dbReference type="SAM" id="MobiDB-lite"/>
    </source>
</evidence>
<keyword evidence="8" id="KW-1185">Reference proteome</keyword>
<feature type="region of interest" description="Disordered" evidence="5">
    <location>
        <begin position="819"/>
        <end position="853"/>
    </location>
</feature>
<dbReference type="PANTHER" id="PTHR31973">
    <property type="entry name" value="POLYPROTEIN, PUTATIVE-RELATED"/>
    <property type="match status" value="1"/>
</dbReference>
<dbReference type="PROSITE" id="PS50966">
    <property type="entry name" value="ZF_SWIM"/>
    <property type="match status" value="1"/>
</dbReference>
<dbReference type="SMART" id="SM00575">
    <property type="entry name" value="ZnF_PMZ"/>
    <property type="match status" value="1"/>
</dbReference>
<dbReference type="InterPro" id="IPR018289">
    <property type="entry name" value="MULE_transposase_dom"/>
</dbReference>
<keyword evidence="3" id="KW-0862">Zinc</keyword>
<sequence length="1010" mass="116255">MDNNTKLFVLKYFHSGKFVSSPKFDYVNYKTEKFQVDPDRLCYWDIVGNMKELGYDNDAWLYFRVPGVVFSTYALVLVVDDDAVRQIVGFLNTRGIVELYVVVGNARGIITEADENAVNEVVGNAVNDIDEDEHEAVNEVGEKGTFQDSIGDEVADIEDLGNNTTEVEHEADEKETSQDSVEDEVPEIEDLGHSRAEVEQEAGEKETSQDSADFLVNVEIASDLDDEVERIRVNLRADRHEISTDVSEGEEKNDAECGSQPNVGNDLFEDDEDVAEVEGKLQDHESDYIEFDEPGEYGESDDDSGDQICGAYMGRGKKQVGHKYDPKCAFPLWELGLRFEDHKQFKEAVRKYAIAKGVALRFKKSEPKRVRVCCKVGCPWSLFASMDKRYDCFLVKTYYPVHKCVRTNKNPILTSKHIENVFRDRILADPSMKVETLKQHCRKELGVYASFNKCQRARLNVLREKRGSYIEEYATLWRYAAELLHSNPGSTISIQVHRDSDNKAIFHRMYICFDALKKGWKEGCRPFIGVDGCFLKTATQGELLVAIGRDGNNQMFPVAWAVVEGEGKESWKWFLMKLMQDLNHPDGEALEHRICARHIYSNWHKKWKGMNRKIQFWNCVRSTFVEDFDDQLKILEEMGATSTNDLLAIPPLHWSRAYFTGNSKCDVVDNNLAEAFNGWIVDARCHPIISMLEEIRKMVMQRLHVKRSWVNKWKTNIAPRAQQKLEKNMELSVQCRLVWNGDGGFEVTHGENQHTVNLNTMQCTCREWELTGIPCCHAICAMYHDSKEPQTFISEWYTKERYLESYKHVLQPVRGKKFWPKREDDPIGPPKLKVMPGRPKKKRRKDKDEPVKQKYGKLSSAGFKITCSNCKQVGHRKNKCTNPGQKETSWYWHLYRPENWRTNIKCECYQLCPLFLSNDMKTAIPEFYLFYPGLPSEQVVTRAAKRKIGASISQYNHASKGPGLKWRGKQAVTTRQLQQQQSDQRRQSKRRTSQNPLDTQSSQTNANANN</sequence>
<keyword evidence="2 4" id="KW-0863">Zinc-finger</keyword>
<dbReference type="SMART" id="SM00343">
    <property type="entry name" value="ZnF_C2HC"/>
    <property type="match status" value="1"/>
</dbReference>
<feature type="region of interest" description="Disordered" evidence="5">
    <location>
        <begin position="163"/>
        <end position="211"/>
    </location>
</feature>
<dbReference type="InterPro" id="IPR058594">
    <property type="entry name" value="PB1-like_dom_pln"/>
</dbReference>
<evidence type="ECO:0000256" key="1">
    <source>
        <dbReference type="ARBA" id="ARBA00022723"/>
    </source>
</evidence>
<dbReference type="InterPro" id="IPR007527">
    <property type="entry name" value="Znf_SWIM"/>
</dbReference>
<feature type="compositionally biased region" description="Basic and acidic residues" evidence="5">
    <location>
        <begin position="166"/>
        <end position="177"/>
    </location>
</feature>